<organism evidence="2 3">
    <name type="scientific">Neotabrizicola shimadae</name>
    <dbReference type="NCBI Taxonomy" id="2807096"/>
    <lineage>
        <taxon>Bacteria</taxon>
        <taxon>Pseudomonadati</taxon>
        <taxon>Pseudomonadota</taxon>
        <taxon>Alphaproteobacteria</taxon>
        <taxon>Rhodobacterales</taxon>
        <taxon>Paracoccaceae</taxon>
        <taxon>Neotabrizicola</taxon>
    </lineage>
</organism>
<sequence>MGPPELAAAIFALLLTPGPTNTLLFLAGTERGFPRVLRLIPAELAGYLATVVPLTLAGAALLSRFPEARPAIALAAGLWVAWLAIRLWRLPSAGPSGSGSVTARDVFVTTLLNPKALIFGLVLLPAPSVTGILANLGQFAAQVVIVAMLWAGGGALVAARTGGTRSVILLRRAAAVWLGVVSATLLARALGAA</sequence>
<dbReference type="EMBL" id="CP069370">
    <property type="protein sequence ID" value="QYZ71275.1"/>
    <property type="molecule type" value="Genomic_DNA"/>
</dbReference>
<feature type="transmembrane region" description="Helical" evidence="1">
    <location>
        <begin position="39"/>
        <end position="62"/>
    </location>
</feature>
<keyword evidence="3" id="KW-1185">Reference proteome</keyword>
<dbReference type="RefSeq" id="WP_220663725.1">
    <property type="nucleotide sequence ID" value="NZ_CP069370.1"/>
</dbReference>
<feature type="transmembrane region" description="Helical" evidence="1">
    <location>
        <begin position="139"/>
        <end position="157"/>
    </location>
</feature>
<keyword evidence="1" id="KW-1133">Transmembrane helix</keyword>
<dbReference type="AlphaFoldDB" id="A0A8G1ED40"/>
<feature type="transmembrane region" description="Helical" evidence="1">
    <location>
        <begin position="6"/>
        <end position="27"/>
    </location>
</feature>
<evidence type="ECO:0008006" key="4">
    <source>
        <dbReference type="Google" id="ProtNLM"/>
    </source>
</evidence>
<feature type="transmembrane region" description="Helical" evidence="1">
    <location>
        <begin position="68"/>
        <end position="85"/>
    </location>
</feature>
<proteinExistence type="predicted"/>
<feature type="transmembrane region" description="Helical" evidence="1">
    <location>
        <begin position="169"/>
        <end position="190"/>
    </location>
</feature>
<dbReference type="KEGG" id="nsm:JO391_07155"/>
<keyword evidence="1" id="KW-0472">Membrane</keyword>
<evidence type="ECO:0000256" key="1">
    <source>
        <dbReference type="SAM" id="Phobius"/>
    </source>
</evidence>
<accession>A0A8G1ED40</accession>
<evidence type="ECO:0000313" key="3">
    <source>
        <dbReference type="Proteomes" id="UP000826300"/>
    </source>
</evidence>
<keyword evidence="1" id="KW-0812">Transmembrane</keyword>
<gene>
    <name evidence="2" type="ORF">JO391_07155</name>
</gene>
<evidence type="ECO:0000313" key="2">
    <source>
        <dbReference type="EMBL" id="QYZ71275.1"/>
    </source>
</evidence>
<dbReference type="Proteomes" id="UP000826300">
    <property type="component" value="Chromosome"/>
</dbReference>
<name>A0A8G1ED40_9RHOB</name>
<feature type="transmembrane region" description="Helical" evidence="1">
    <location>
        <begin position="106"/>
        <end position="127"/>
    </location>
</feature>
<reference evidence="2" key="1">
    <citation type="submission" date="2021-02" db="EMBL/GenBank/DDBJ databases">
        <title>Rhodobacter shimadae sp. nov., an aerobic anoxygenic phototrophic bacterium isolated from a hot spring.</title>
        <authorList>
            <person name="Muramatsu S."/>
            <person name="Haruta S."/>
            <person name="Hirose S."/>
            <person name="Hanada S."/>
        </authorList>
    </citation>
    <scope>NUCLEOTIDE SEQUENCE</scope>
    <source>
        <strain evidence="2">N10</strain>
    </source>
</reference>
<protein>
    <recommendedName>
        <fullName evidence="4">LysE family translocator</fullName>
    </recommendedName>
</protein>